<comment type="caution">
    <text evidence="9">The sequence shown here is derived from an EMBL/GenBank/DDBJ whole genome shotgun (WGS) entry which is preliminary data.</text>
</comment>
<reference evidence="9 10" key="1">
    <citation type="submission" date="2018-06" db="EMBL/GenBank/DDBJ databases">
        <title>Paenibacillus imtechensis sp. nov.</title>
        <authorList>
            <person name="Pinnaka A.K."/>
            <person name="Singh H."/>
            <person name="Kaur M."/>
        </authorList>
    </citation>
    <scope>NUCLEOTIDE SEQUENCE [LARGE SCALE GENOMIC DNA]</scope>
    <source>
        <strain evidence="9 10">SMB1</strain>
    </source>
</reference>
<accession>A0A2W1L7F2</accession>
<evidence type="ECO:0000256" key="6">
    <source>
        <dbReference type="PIRSR" id="PIRSR600223-1"/>
    </source>
</evidence>
<dbReference type="EMBL" id="QKRB01000046">
    <property type="protein sequence ID" value="PZD94913.1"/>
    <property type="molecule type" value="Genomic_DNA"/>
</dbReference>
<evidence type="ECO:0000256" key="5">
    <source>
        <dbReference type="ARBA" id="ARBA00022801"/>
    </source>
</evidence>
<keyword evidence="5 7" id="KW-0378">Hydrolase</keyword>
<dbReference type="OrthoDB" id="9802919at2"/>
<comment type="subcellular location">
    <subcellularLocation>
        <location evidence="2">Cell membrane</location>
        <topology evidence="2">Single-pass type II membrane protein</topology>
    </subcellularLocation>
    <subcellularLocation>
        <location evidence="7">Membrane</location>
        <topology evidence="7">Single-pass type II membrane protein</topology>
    </subcellularLocation>
</comment>
<protein>
    <recommendedName>
        <fullName evidence="4 7">Signal peptidase I</fullName>
        <ecNumber evidence="4 7">3.4.21.89</ecNumber>
    </recommendedName>
</protein>
<dbReference type="GO" id="GO:0006465">
    <property type="term" value="P:signal peptide processing"/>
    <property type="evidence" value="ECO:0007669"/>
    <property type="project" value="InterPro"/>
</dbReference>
<dbReference type="AlphaFoldDB" id="A0A2W1L7F2"/>
<evidence type="ECO:0000259" key="8">
    <source>
        <dbReference type="Pfam" id="PF10502"/>
    </source>
</evidence>
<evidence type="ECO:0000313" key="10">
    <source>
        <dbReference type="Proteomes" id="UP000249522"/>
    </source>
</evidence>
<evidence type="ECO:0000256" key="3">
    <source>
        <dbReference type="ARBA" id="ARBA00009370"/>
    </source>
</evidence>
<dbReference type="Proteomes" id="UP000249522">
    <property type="component" value="Unassembled WGS sequence"/>
</dbReference>
<feature type="domain" description="Peptidase S26" evidence="8">
    <location>
        <begin position="8"/>
        <end position="160"/>
    </location>
</feature>
<dbReference type="Pfam" id="PF10502">
    <property type="entry name" value="Peptidase_S26"/>
    <property type="match status" value="1"/>
</dbReference>
<dbReference type="PROSITE" id="PS00760">
    <property type="entry name" value="SPASE_I_2"/>
    <property type="match status" value="1"/>
</dbReference>
<dbReference type="InterPro" id="IPR000223">
    <property type="entry name" value="Pept_S26A_signal_pept_1"/>
</dbReference>
<dbReference type="InterPro" id="IPR036286">
    <property type="entry name" value="LexA/Signal_pep-like_sf"/>
</dbReference>
<evidence type="ECO:0000313" key="9">
    <source>
        <dbReference type="EMBL" id="PZD94913.1"/>
    </source>
</evidence>
<evidence type="ECO:0000256" key="4">
    <source>
        <dbReference type="ARBA" id="ARBA00013208"/>
    </source>
</evidence>
<dbReference type="EC" id="3.4.21.89" evidence="4 7"/>
<evidence type="ECO:0000256" key="1">
    <source>
        <dbReference type="ARBA" id="ARBA00000677"/>
    </source>
</evidence>
<dbReference type="InterPro" id="IPR019758">
    <property type="entry name" value="Pept_S26A_signal_pept_1_CS"/>
</dbReference>
<feature type="active site" evidence="6">
    <location>
        <position position="38"/>
    </location>
</feature>
<dbReference type="CDD" id="cd06530">
    <property type="entry name" value="S26_SPase_I"/>
    <property type="match status" value="1"/>
</dbReference>
<name>A0A2W1L7F2_9BACL</name>
<evidence type="ECO:0000256" key="7">
    <source>
        <dbReference type="RuleBase" id="RU362042"/>
    </source>
</evidence>
<dbReference type="PANTHER" id="PTHR43390:SF1">
    <property type="entry name" value="CHLOROPLAST PROCESSING PEPTIDASE"/>
    <property type="match status" value="1"/>
</dbReference>
<comment type="similarity">
    <text evidence="3 7">Belongs to the peptidase S26 family.</text>
</comment>
<dbReference type="Gene3D" id="2.10.109.10">
    <property type="entry name" value="Umud Fragment, subunit A"/>
    <property type="match status" value="1"/>
</dbReference>
<dbReference type="PROSITE" id="PS00761">
    <property type="entry name" value="SPASE_I_3"/>
    <property type="match status" value="1"/>
</dbReference>
<evidence type="ECO:0000256" key="2">
    <source>
        <dbReference type="ARBA" id="ARBA00004401"/>
    </source>
</evidence>
<proteinExistence type="inferred from homology"/>
<keyword evidence="10" id="KW-1185">Reference proteome</keyword>
<dbReference type="PANTHER" id="PTHR43390">
    <property type="entry name" value="SIGNAL PEPTIDASE I"/>
    <property type="match status" value="1"/>
</dbReference>
<dbReference type="GO" id="GO:0004252">
    <property type="term" value="F:serine-type endopeptidase activity"/>
    <property type="evidence" value="ECO:0007669"/>
    <property type="project" value="InterPro"/>
</dbReference>
<dbReference type="InterPro" id="IPR019533">
    <property type="entry name" value="Peptidase_S26"/>
</dbReference>
<dbReference type="NCBIfam" id="TIGR02227">
    <property type="entry name" value="sigpep_I_bact"/>
    <property type="match status" value="1"/>
</dbReference>
<dbReference type="GO" id="GO:0009003">
    <property type="term" value="F:signal peptidase activity"/>
    <property type="evidence" value="ECO:0007669"/>
    <property type="project" value="UniProtKB-EC"/>
</dbReference>
<keyword evidence="7" id="KW-0645">Protease</keyword>
<dbReference type="SUPFAM" id="SSF51306">
    <property type="entry name" value="LexA/Signal peptidase"/>
    <property type="match status" value="1"/>
</dbReference>
<comment type="catalytic activity">
    <reaction evidence="1 7">
        <text>Cleavage of hydrophobic, N-terminal signal or leader sequences from secreted and periplasmic proteins.</text>
        <dbReference type="EC" id="3.4.21.89"/>
    </reaction>
</comment>
<dbReference type="GO" id="GO:0005886">
    <property type="term" value="C:plasma membrane"/>
    <property type="evidence" value="ECO:0007669"/>
    <property type="project" value="UniProtKB-SubCell"/>
</dbReference>
<gene>
    <name evidence="9" type="primary">lepB</name>
    <name evidence="9" type="ORF">DNH61_14810</name>
</gene>
<feature type="active site" evidence="6">
    <location>
        <position position="81"/>
    </location>
</feature>
<sequence>MKVKKFLKEWIPVLALALILSLTIRSYVAEAMEVPSGSMLPTIQIHDRLVVEKLPWDVKLSFQDIVVFYPPVANEDKRYVKRLIGLPGDTIEVKDGMLYRNGAAVDEPYIMEPMQYTFGPVEVPEEHYLFLGDNRNDSYDSHMWDTPFVSRDALVGKVLFDIPTHLLYGE</sequence>
<dbReference type="PRINTS" id="PR00727">
    <property type="entry name" value="LEADERPTASE"/>
</dbReference>
<dbReference type="InterPro" id="IPR019757">
    <property type="entry name" value="Pept_S26A_signal_pept_1_Lys-AS"/>
</dbReference>
<organism evidence="9 10">
    <name type="scientific">Paenibacillus sambharensis</name>
    <dbReference type="NCBI Taxonomy" id="1803190"/>
    <lineage>
        <taxon>Bacteria</taxon>
        <taxon>Bacillati</taxon>
        <taxon>Bacillota</taxon>
        <taxon>Bacilli</taxon>
        <taxon>Bacillales</taxon>
        <taxon>Paenibacillaceae</taxon>
        <taxon>Paenibacillus</taxon>
    </lineage>
</organism>